<evidence type="ECO:0000313" key="2">
    <source>
        <dbReference type="EMBL" id="OEJ97337.1"/>
    </source>
</evidence>
<dbReference type="EMBL" id="ASHX02000001">
    <property type="protein sequence ID" value="OEJ97337.1"/>
    <property type="molecule type" value="Genomic_DNA"/>
</dbReference>
<evidence type="ECO:0000313" key="3">
    <source>
        <dbReference type="Proteomes" id="UP000095329"/>
    </source>
</evidence>
<proteinExistence type="predicted"/>
<name>A0A1D3DYD4_9ACTN</name>
<reference evidence="2 3" key="1">
    <citation type="journal article" date="2013" name="Genome Announc.">
        <title>Genome Sequence of Streptomyces violaceusniger Strain SPC6, a Halotolerant Streptomycete That Exhibits Rapid Growth and Development.</title>
        <authorList>
            <person name="Chen X."/>
            <person name="Zhang B."/>
            <person name="Zhang W."/>
            <person name="Wu X."/>
            <person name="Zhang M."/>
            <person name="Chen T."/>
            <person name="Liu G."/>
            <person name="Dyson P."/>
        </authorList>
    </citation>
    <scope>NUCLEOTIDE SEQUENCE [LARGE SCALE GENOMIC DNA]</scope>
    <source>
        <strain evidence="2 3">SPC6</strain>
    </source>
</reference>
<gene>
    <name evidence="2" type="ORF">J116_025680</name>
</gene>
<comment type="caution">
    <text evidence="2">The sequence shown here is derived from an EMBL/GenBank/DDBJ whole genome shotgun (WGS) entry which is preliminary data.</text>
</comment>
<protein>
    <submittedName>
        <fullName evidence="2">Uncharacterized protein</fullName>
    </submittedName>
</protein>
<feature type="compositionally biased region" description="Basic and acidic residues" evidence="1">
    <location>
        <begin position="51"/>
        <end position="60"/>
    </location>
</feature>
<dbReference type="Proteomes" id="UP000095329">
    <property type="component" value="Unassembled WGS sequence"/>
</dbReference>
<dbReference type="AlphaFoldDB" id="A0A1D3DYD4"/>
<feature type="region of interest" description="Disordered" evidence="1">
    <location>
        <begin position="36"/>
        <end position="60"/>
    </location>
</feature>
<sequence>MLGAVAGSARSAGVAVAVLPRGPRAGACCSSQLPWGLPSQRLADTDEDNPDREVRPSFLG</sequence>
<evidence type="ECO:0000256" key="1">
    <source>
        <dbReference type="SAM" id="MobiDB-lite"/>
    </source>
</evidence>
<accession>A0A1D3DYD4</accession>
<organism evidence="2 3">
    <name type="scientific">Streptomyces thermolilacinus SPC6</name>
    <dbReference type="NCBI Taxonomy" id="1306406"/>
    <lineage>
        <taxon>Bacteria</taxon>
        <taxon>Bacillati</taxon>
        <taxon>Actinomycetota</taxon>
        <taxon>Actinomycetes</taxon>
        <taxon>Kitasatosporales</taxon>
        <taxon>Streptomycetaceae</taxon>
        <taxon>Streptomyces</taxon>
    </lineage>
</organism>
<keyword evidence="3" id="KW-1185">Reference proteome</keyword>